<gene>
    <name evidence="6" type="ORF">SAMN04487820_105260</name>
</gene>
<proteinExistence type="predicted"/>
<dbReference type="AlphaFoldDB" id="A0A1G9A1Q9"/>
<evidence type="ECO:0000256" key="2">
    <source>
        <dbReference type="ARBA" id="ARBA00022741"/>
    </source>
</evidence>
<dbReference type="Proteomes" id="UP000199213">
    <property type="component" value="Unassembled WGS sequence"/>
</dbReference>
<sequence>MTREMVVVGCGVMAEPYLAAADELGLRIGVVETESRLEVLRESHPCVADGESVPAVLAAQDEAWMAPTHRLVGRMATDGVIAFTEPHVLATAVVQHRNGLPGPGLDAAVVSRNKALQRFEFDRAGLGQPRFRYATALNEVSDWVADNLPVVVKPLSMYGSTGVERIDDWTGWQEAVQRRGNEAELLVEECVEAPEYSWEALVREGEVLLSNLTRKETTGPPYYVETLHEVAHGEVNPALQVSADQLGREVLAVLGMRTGLCCLEFRARTSTDLVIMEVMVRMPGDHLTEVFSRAAGIDLFKTHIQLALGDEPDLRSCSYFSDSTAYRPVKQAASLFLVAEHSGRFRSECLEKLADVPGVVRNGIRMHDGAQVQAATSSADRLGYAILETSDRTELRTSIELARVKSASSVESVTDPTRDP</sequence>
<evidence type="ECO:0000313" key="6">
    <source>
        <dbReference type="EMBL" id="SDK21201.1"/>
    </source>
</evidence>
<accession>A0A1G9A1Q9</accession>
<keyword evidence="3 4" id="KW-0067">ATP-binding</keyword>
<dbReference type="InterPro" id="IPR040570">
    <property type="entry name" value="LAL_C2"/>
</dbReference>
<dbReference type="GO" id="GO:0016874">
    <property type="term" value="F:ligase activity"/>
    <property type="evidence" value="ECO:0007669"/>
    <property type="project" value="UniProtKB-KW"/>
</dbReference>
<protein>
    <submittedName>
        <fullName evidence="6">Biotin carboxylase</fullName>
    </submittedName>
</protein>
<dbReference type="Pfam" id="PF13535">
    <property type="entry name" value="ATP-grasp_4"/>
    <property type="match status" value="1"/>
</dbReference>
<reference evidence="7" key="1">
    <citation type="submission" date="2016-10" db="EMBL/GenBank/DDBJ databases">
        <authorList>
            <person name="Varghese N."/>
            <person name="Submissions S."/>
        </authorList>
    </citation>
    <scope>NUCLEOTIDE SEQUENCE [LARGE SCALE GENOMIC DNA]</scope>
    <source>
        <strain evidence="7">DSM 45460</strain>
    </source>
</reference>
<dbReference type="OrthoDB" id="24041at2"/>
<dbReference type="Gene3D" id="3.40.50.20">
    <property type="match status" value="1"/>
</dbReference>
<keyword evidence="2 4" id="KW-0547">Nucleotide-binding</keyword>
<dbReference type="GO" id="GO:0005524">
    <property type="term" value="F:ATP binding"/>
    <property type="evidence" value="ECO:0007669"/>
    <property type="project" value="UniProtKB-UniRule"/>
</dbReference>
<evidence type="ECO:0000313" key="7">
    <source>
        <dbReference type="Proteomes" id="UP000199213"/>
    </source>
</evidence>
<dbReference type="PANTHER" id="PTHR43585">
    <property type="entry name" value="FUMIPYRROLE BIOSYNTHESIS PROTEIN C"/>
    <property type="match status" value="1"/>
</dbReference>
<dbReference type="InterPro" id="IPR052032">
    <property type="entry name" value="ATP-dep_AA_Ligase"/>
</dbReference>
<evidence type="ECO:0000256" key="3">
    <source>
        <dbReference type="ARBA" id="ARBA00022840"/>
    </source>
</evidence>
<feature type="domain" description="ATP-grasp" evidence="5">
    <location>
        <begin position="118"/>
        <end position="308"/>
    </location>
</feature>
<keyword evidence="7" id="KW-1185">Reference proteome</keyword>
<evidence type="ECO:0000259" key="5">
    <source>
        <dbReference type="PROSITE" id="PS50975"/>
    </source>
</evidence>
<dbReference type="GO" id="GO:0046872">
    <property type="term" value="F:metal ion binding"/>
    <property type="evidence" value="ECO:0007669"/>
    <property type="project" value="InterPro"/>
</dbReference>
<dbReference type="InterPro" id="IPR011761">
    <property type="entry name" value="ATP-grasp"/>
</dbReference>
<evidence type="ECO:0000256" key="1">
    <source>
        <dbReference type="ARBA" id="ARBA00022598"/>
    </source>
</evidence>
<dbReference type="Gene3D" id="3.30.470.20">
    <property type="entry name" value="ATP-grasp fold, B domain"/>
    <property type="match status" value="1"/>
</dbReference>
<keyword evidence="1" id="KW-0436">Ligase</keyword>
<name>A0A1G9A1Q9_ACTMZ</name>
<organism evidence="6 7">
    <name type="scientific">Actinopolyspora mzabensis</name>
    <dbReference type="NCBI Taxonomy" id="995066"/>
    <lineage>
        <taxon>Bacteria</taxon>
        <taxon>Bacillati</taxon>
        <taxon>Actinomycetota</taxon>
        <taxon>Actinomycetes</taxon>
        <taxon>Actinopolysporales</taxon>
        <taxon>Actinopolysporaceae</taxon>
        <taxon>Actinopolyspora</taxon>
    </lineage>
</organism>
<dbReference type="RefSeq" id="WP_092627810.1">
    <property type="nucleotide sequence ID" value="NZ_FNFM01000005.1"/>
</dbReference>
<evidence type="ECO:0000256" key="4">
    <source>
        <dbReference type="PROSITE-ProRule" id="PRU00409"/>
    </source>
</evidence>
<dbReference type="PROSITE" id="PS50975">
    <property type="entry name" value="ATP_GRASP"/>
    <property type="match status" value="1"/>
</dbReference>
<dbReference type="EMBL" id="FNFM01000005">
    <property type="protein sequence ID" value="SDK21201.1"/>
    <property type="molecule type" value="Genomic_DNA"/>
</dbReference>
<dbReference type="PANTHER" id="PTHR43585:SF2">
    <property type="entry name" value="ATP-GRASP ENZYME FSQD"/>
    <property type="match status" value="1"/>
</dbReference>
<dbReference type="SUPFAM" id="SSF56059">
    <property type="entry name" value="Glutathione synthetase ATP-binding domain-like"/>
    <property type="match status" value="1"/>
</dbReference>
<dbReference type="Pfam" id="PF18603">
    <property type="entry name" value="LAL_C2"/>
    <property type="match status" value="1"/>
</dbReference>